<gene>
    <name evidence="2" type="ORF">M9799_14410</name>
</gene>
<dbReference type="RefSeq" id="WP_231044573.1">
    <property type="nucleotide sequence ID" value="NZ_CP106881.1"/>
</dbReference>
<keyword evidence="1" id="KW-0732">Signal</keyword>
<name>A0ABY6G894_9BURK</name>
<proteinExistence type="predicted"/>
<evidence type="ECO:0000313" key="2">
    <source>
        <dbReference type="EMBL" id="UYG51245.1"/>
    </source>
</evidence>
<reference evidence="2" key="1">
    <citation type="submission" date="2022-09" db="EMBL/GenBank/DDBJ databases">
        <title>The complete genome of Acidovorax sp. 5MLIR.</title>
        <authorList>
            <person name="Liu L."/>
            <person name="Yue J."/>
            <person name="Yang F."/>
            <person name="Yuan J."/>
            <person name="Li L."/>
        </authorList>
    </citation>
    <scope>NUCLEOTIDE SEQUENCE</scope>
    <source>
        <strain evidence="2">5MLIR</strain>
    </source>
</reference>
<feature type="chain" id="PRO_5045111105" description="Lipoprotein" evidence="1">
    <location>
        <begin position="20"/>
        <end position="267"/>
    </location>
</feature>
<evidence type="ECO:0008006" key="4">
    <source>
        <dbReference type="Google" id="ProtNLM"/>
    </source>
</evidence>
<dbReference type="PROSITE" id="PS51257">
    <property type="entry name" value="PROKAR_LIPOPROTEIN"/>
    <property type="match status" value="1"/>
</dbReference>
<accession>A0ABY6G894</accession>
<organism evidence="2 3">
    <name type="scientific">Comamonas endophytica</name>
    <dbReference type="NCBI Taxonomy" id="2949090"/>
    <lineage>
        <taxon>Bacteria</taxon>
        <taxon>Pseudomonadati</taxon>
        <taxon>Pseudomonadota</taxon>
        <taxon>Betaproteobacteria</taxon>
        <taxon>Burkholderiales</taxon>
        <taxon>Comamonadaceae</taxon>
        <taxon>Comamonas</taxon>
    </lineage>
</organism>
<evidence type="ECO:0000256" key="1">
    <source>
        <dbReference type="SAM" id="SignalP"/>
    </source>
</evidence>
<sequence>MRKPIHVSLSVLLLSLLQACGGGGDDKASPAPPAAEGIAAAGADIGSVSARLVPTETRRFLLFSASGHSILRGESEQTDSGAMVRLGSATLSGSRQTVDITGDAHYALGRWLKGTVTRSSQTETLNGDNHKSYHYLAFNGVTALPTIGQAECKTVAATAPTANSDRHAKLGSASGSGTMVFSDRGTSIRATIQVRVVGESAPMALSAEITDVEQTSYSGLLLAQGPGAALMLADQGSPIPGLVMGYRAQLPGGTFYTGVARFSCTKK</sequence>
<keyword evidence="3" id="KW-1185">Reference proteome</keyword>
<dbReference type="Proteomes" id="UP001162800">
    <property type="component" value="Chromosome"/>
</dbReference>
<feature type="signal peptide" evidence="1">
    <location>
        <begin position="1"/>
        <end position="19"/>
    </location>
</feature>
<protein>
    <recommendedName>
        <fullName evidence="4">Lipoprotein</fullName>
    </recommendedName>
</protein>
<evidence type="ECO:0000313" key="3">
    <source>
        <dbReference type="Proteomes" id="UP001162800"/>
    </source>
</evidence>
<dbReference type="EMBL" id="CP106881">
    <property type="protein sequence ID" value="UYG51245.1"/>
    <property type="molecule type" value="Genomic_DNA"/>
</dbReference>